<dbReference type="Proteomes" id="UP000003919">
    <property type="component" value="Chromosome"/>
</dbReference>
<keyword evidence="3" id="KW-1185">Reference proteome</keyword>
<sequence length="589" mass="64327">MKWDGVVRVTVIDDLPPKLEVKSFGTIIDIVSNKTFELKPEYFISSLSDNCGEDLDIKMVPDLIGCGDINSIVPIEVHIRVEDKSGNVTEATSLLTVDATESKKVSLDGPSTGVIGEEVKLELGSEFPYTVLGWYKGDDLISSSDSKILTVTSSGKYVAELLPVNGCPVFSQPKEIVFSEDPGPDGKPYPPVKEKLELALNEDGLAEIAVNDIFQETLPEDSGLTISFDKNLFNCEDIGENTIVVLIRDSQGNEWEETIVVKVEDNLPPILETKNIEVEMDVVIGRIELKPDMFISSISDNCGVKNLTIDKPVLECESLGKEITVELRAEDFSGNVTEKTAIVSVKSTVSQPVTIEGPESICIGEKSEIELTSEAGFEVVRWRRNGNEIAGQTGKTLEIEEGGVYHAVIRYEGGCLFETAKLEVASNELPEGEIGVEGNELTAPEGDQYQWFYNGEEMEQTTQSIEVHKMGEYKVEVTNEGGCSQLFGPVEMTISGILGSKTISKELKIYPNPVSSEVILEVVGDEEFENGSWKIYDSNGKDVSAVIRLNSESPTRIGLDASGIAAGTYLVLIKGKDQEVFLGRIVKIK</sequence>
<dbReference type="eggNOG" id="COG4886">
    <property type="taxonomic scope" value="Bacteria"/>
</dbReference>
<evidence type="ECO:0000313" key="2">
    <source>
        <dbReference type="EMBL" id="EFQ79237.1"/>
    </source>
</evidence>
<dbReference type="NCBIfam" id="TIGR04183">
    <property type="entry name" value="Por_Secre_tail"/>
    <property type="match status" value="1"/>
</dbReference>
<dbReference type="OrthoDB" id="966171at2"/>
<evidence type="ECO:0000313" key="3">
    <source>
        <dbReference type="Proteomes" id="UP000003919"/>
    </source>
</evidence>
<dbReference type="AlphaFoldDB" id="E2RUG5"/>
<dbReference type="EMBL" id="CM001023">
    <property type="protein sequence ID" value="EFQ79237.1"/>
    <property type="molecule type" value="Genomic_DNA"/>
</dbReference>
<dbReference type="HOGENOM" id="CLU_462834_0_0_10"/>
<protein>
    <recommendedName>
        <fullName evidence="1">Secretion system C-terminal sorting domain-containing protein</fullName>
    </recommendedName>
</protein>
<dbReference type="EMBL" id="AAXU02000001">
    <property type="protein sequence ID" value="EFQ79237.1"/>
    <property type="molecule type" value="Genomic_DNA"/>
</dbReference>
<comment type="caution">
    <text evidence="2">The sequence shown here is derived from an EMBL/GenBank/DDBJ whole genome shotgun (WGS) entry which is preliminary data.</text>
</comment>
<evidence type="ECO:0000259" key="1">
    <source>
        <dbReference type="Pfam" id="PF18962"/>
    </source>
</evidence>
<dbReference type="STRING" id="388413.ALPR1_21181"/>
<dbReference type="RefSeq" id="WP_008201078.1">
    <property type="nucleotide sequence ID" value="NZ_CM001023.1"/>
</dbReference>
<dbReference type="Gene3D" id="2.60.40.10">
    <property type="entry name" value="Immunoglobulins"/>
    <property type="match status" value="1"/>
</dbReference>
<proteinExistence type="predicted"/>
<dbReference type="InterPro" id="IPR026444">
    <property type="entry name" value="Secre_tail"/>
</dbReference>
<accession>E2RUG5</accession>
<dbReference type="Pfam" id="PF18962">
    <property type="entry name" value="Por_Secre_tail"/>
    <property type="match status" value="1"/>
</dbReference>
<name>E2RUG5_9BACT</name>
<dbReference type="InterPro" id="IPR013783">
    <property type="entry name" value="Ig-like_fold"/>
</dbReference>
<dbReference type="eggNOG" id="COG3209">
    <property type="taxonomic scope" value="Bacteria"/>
</dbReference>
<feature type="domain" description="Secretion system C-terminal sorting" evidence="1">
    <location>
        <begin position="509"/>
        <end position="580"/>
    </location>
</feature>
<gene>
    <name evidence="2" type="ORF">ALPR1_21181</name>
</gene>
<reference evidence="2 3" key="1">
    <citation type="journal article" date="2011" name="J. Bacteriol.">
        <title>Complete genome sequence of Algoriphagus sp. PR1, bacterial prey of a colony-forming choanoflagellate.</title>
        <authorList>
            <person name="Alegado R.A."/>
            <person name="Ferriera S."/>
            <person name="Nusbaum C."/>
            <person name="Young S.K."/>
            <person name="Zeng Q."/>
            <person name="Imamovic A."/>
            <person name="Fairclough S.R."/>
            <person name="King N."/>
        </authorList>
    </citation>
    <scope>NUCLEOTIDE SEQUENCE [LARGE SCALE GENOMIC DNA]</scope>
    <source>
        <strain evidence="2 3">PR1</strain>
    </source>
</reference>
<organism evidence="2 3">
    <name type="scientific">Algoriphagus machipongonensis</name>
    <dbReference type="NCBI Taxonomy" id="388413"/>
    <lineage>
        <taxon>Bacteria</taxon>
        <taxon>Pseudomonadati</taxon>
        <taxon>Bacteroidota</taxon>
        <taxon>Cytophagia</taxon>
        <taxon>Cytophagales</taxon>
        <taxon>Cyclobacteriaceae</taxon>
        <taxon>Algoriphagus</taxon>
    </lineage>
</organism>